<keyword evidence="2" id="KW-0472">Membrane</keyword>
<dbReference type="RefSeq" id="WP_023590620.1">
    <property type="nucleotide sequence ID" value="NZ_ASHX02000001.1"/>
</dbReference>
<keyword evidence="2" id="KW-1133">Transmembrane helix</keyword>
<reference evidence="3 4" key="1">
    <citation type="journal article" date="2013" name="Genome Announc.">
        <title>Genome Sequence of Streptomyces violaceusniger Strain SPC6, a Halotolerant Streptomycete That Exhibits Rapid Growth and Development.</title>
        <authorList>
            <person name="Chen X."/>
            <person name="Zhang B."/>
            <person name="Zhang W."/>
            <person name="Wu X."/>
            <person name="Zhang M."/>
            <person name="Chen T."/>
            <person name="Liu G."/>
            <person name="Dyson P."/>
        </authorList>
    </citation>
    <scope>NUCLEOTIDE SEQUENCE [LARGE SCALE GENOMIC DNA]</scope>
    <source>
        <strain evidence="3 4">SPC6</strain>
    </source>
</reference>
<evidence type="ECO:0000313" key="3">
    <source>
        <dbReference type="EMBL" id="OEJ93773.1"/>
    </source>
</evidence>
<evidence type="ECO:0000256" key="1">
    <source>
        <dbReference type="SAM" id="MobiDB-lite"/>
    </source>
</evidence>
<name>A0A1D3DN72_9ACTN</name>
<proteinExistence type="predicted"/>
<dbReference type="AlphaFoldDB" id="A0A1D3DN72"/>
<accession>A0A1D3DN72</accession>
<dbReference type="OrthoDB" id="3359627at2"/>
<sequence>MAAGDGKTPVGATDFPAPGPPGPRTSPTPVPPVPPRGPAVRTPGDRSVAAGGNARTVITGDNVTHVHLGLGAAVIVAALALGGVAAAWYWPGPAENGSPAGGRPPLAVTTRFAPNPEHCDGWIFPGRLPGAVPVPAGAPTAEWAHAQGGVDGGRTALRLVVQGTGDHDVVLLGLRAVEQRETRLAPGTTVALRLGCGGDLEERHYQVRLGEPHEDVTLVVPEEDGSARRVEKPFGYTVSATDAEVFSIEALAPDEPDRVACDCVVTWKLALDWAYKGEQGTLIVDDRGAPFRTGDLSPGHPYPHVVKAGLSWR</sequence>
<dbReference type="STRING" id="1306406.J116_004110"/>
<comment type="caution">
    <text evidence="3">The sequence shown here is derived from an EMBL/GenBank/DDBJ whole genome shotgun (WGS) entry which is preliminary data.</text>
</comment>
<organism evidence="3 4">
    <name type="scientific">Streptomyces thermolilacinus SPC6</name>
    <dbReference type="NCBI Taxonomy" id="1306406"/>
    <lineage>
        <taxon>Bacteria</taxon>
        <taxon>Bacillati</taxon>
        <taxon>Actinomycetota</taxon>
        <taxon>Actinomycetes</taxon>
        <taxon>Kitasatosporales</taxon>
        <taxon>Streptomycetaceae</taxon>
        <taxon>Streptomyces</taxon>
    </lineage>
</organism>
<protein>
    <recommendedName>
        <fullName evidence="5">Transcriptional regulator</fullName>
    </recommendedName>
</protein>
<dbReference type="eggNOG" id="COG3093">
    <property type="taxonomic scope" value="Bacteria"/>
</dbReference>
<keyword evidence="2" id="KW-0812">Transmembrane</keyword>
<feature type="compositionally biased region" description="Pro residues" evidence="1">
    <location>
        <begin position="17"/>
        <end position="37"/>
    </location>
</feature>
<evidence type="ECO:0008006" key="5">
    <source>
        <dbReference type="Google" id="ProtNLM"/>
    </source>
</evidence>
<dbReference type="Proteomes" id="UP000095329">
    <property type="component" value="Unassembled WGS sequence"/>
</dbReference>
<evidence type="ECO:0000256" key="2">
    <source>
        <dbReference type="SAM" id="Phobius"/>
    </source>
</evidence>
<evidence type="ECO:0000313" key="4">
    <source>
        <dbReference type="Proteomes" id="UP000095329"/>
    </source>
</evidence>
<dbReference type="EMBL" id="ASHX02000001">
    <property type="protein sequence ID" value="OEJ93773.1"/>
    <property type="molecule type" value="Genomic_DNA"/>
</dbReference>
<feature type="transmembrane region" description="Helical" evidence="2">
    <location>
        <begin position="68"/>
        <end position="90"/>
    </location>
</feature>
<gene>
    <name evidence="3" type="ORF">J116_004110</name>
</gene>
<feature type="region of interest" description="Disordered" evidence="1">
    <location>
        <begin position="1"/>
        <end position="53"/>
    </location>
</feature>
<keyword evidence="4" id="KW-1185">Reference proteome</keyword>